<dbReference type="Proteomes" id="UP001549031">
    <property type="component" value="Unassembled WGS sequence"/>
</dbReference>
<keyword evidence="2" id="KW-1185">Reference proteome</keyword>
<gene>
    <name evidence="1" type="ORF">ABID21_003560</name>
</gene>
<protein>
    <submittedName>
        <fullName evidence="1">Uncharacterized protein</fullName>
    </submittedName>
</protein>
<sequence length="35" mass="4005">MIIEALAAYESAMPLLELKSRRQMRELLDSLGRQA</sequence>
<evidence type="ECO:0000313" key="1">
    <source>
        <dbReference type="EMBL" id="MET3587435.1"/>
    </source>
</evidence>
<dbReference type="EMBL" id="JBEPLJ010000014">
    <property type="protein sequence ID" value="MET3587435.1"/>
    <property type="molecule type" value="Genomic_DNA"/>
</dbReference>
<name>A0ABV2HA58_9HYPH</name>
<organism evidence="1 2">
    <name type="scientific">Pseudorhizobium tarimense</name>
    <dbReference type="NCBI Taxonomy" id="1079109"/>
    <lineage>
        <taxon>Bacteria</taxon>
        <taxon>Pseudomonadati</taxon>
        <taxon>Pseudomonadota</taxon>
        <taxon>Alphaproteobacteria</taxon>
        <taxon>Hyphomicrobiales</taxon>
        <taxon>Rhizobiaceae</taxon>
        <taxon>Rhizobium/Agrobacterium group</taxon>
        <taxon>Pseudorhizobium</taxon>
    </lineage>
</organism>
<reference evidence="1 2" key="1">
    <citation type="submission" date="2024-06" db="EMBL/GenBank/DDBJ databases">
        <title>Genomic Encyclopedia of Type Strains, Phase IV (KMG-IV): sequencing the most valuable type-strain genomes for metagenomic binning, comparative biology and taxonomic classification.</title>
        <authorList>
            <person name="Goeker M."/>
        </authorList>
    </citation>
    <scope>NUCLEOTIDE SEQUENCE [LARGE SCALE GENOMIC DNA]</scope>
    <source>
        <strain evidence="1 2">DSM 105042</strain>
    </source>
</reference>
<accession>A0ABV2HA58</accession>
<comment type="caution">
    <text evidence="1">The sequence shown here is derived from an EMBL/GenBank/DDBJ whole genome shotgun (WGS) entry which is preliminary data.</text>
</comment>
<evidence type="ECO:0000313" key="2">
    <source>
        <dbReference type="Proteomes" id="UP001549031"/>
    </source>
</evidence>
<proteinExistence type="predicted"/>